<dbReference type="Proteomes" id="UP000311382">
    <property type="component" value="Unassembled WGS sequence"/>
</dbReference>
<keyword evidence="4 7" id="KW-0472">Membrane</keyword>
<dbReference type="Pfam" id="PF06398">
    <property type="entry name" value="Pex24p"/>
    <property type="match status" value="1"/>
</dbReference>
<comment type="caution">
    <text evidence="9">The sequence shown here is derived from an EMBL/GenBank/DDBJ whole genome shotgun (WGS) entry which is preliminary data.</text>
</comment>
<dbReference type="InterPro" id="IPR010482">
    <property type="entry name" value="TECPR1-like_DysF"/>
</dbReference>
<dbReference type="InterPro" id="IPR004827">
    <property type="entry name" value="bZIP"/>
</dbReference>
<feature type="domain" description="BZIP" evidence="8">
    <location>
        <begin position="334"/>
        <end position="378"/>
    </location>
</feature>
<evidence type="ECO:0000259" key="8">
    <source>
        <dbReference type="PROSITE" id="PS50217"/>
    </source>
</evidence>
<feature type="transmembrane region" description="Helical" evidence="7">
    <location>
        <begin position="502"/>
        <end position="526"/>
    </location>
</feature>
<dbReference type="PROSITE" id="PS00036">
    <property type="entry name" value="BZIP_BASIC"/>
    <property type="match status" value="1"/>
</dbReference>
<feature type="region of interest" description="Disordered" evidence="6">
    <location>
        <begin position="217"/>
        <end position="319"/>
    </location>
</feature>
<evidence type="ECO:0000313" key="10">
    <source>
        <dbReference type="Proteomes" id="UP000311382"/>
    </source>
</evidence>
<dbReference type="PROSITE" id="PS50217">
    <property type="entry name" value="BZIP"/>
    <property type="match status" value="1"/>
</dbReference>
<dbReference type="SMART" id="SM00338">
    <property type="entry name" value="BRLZ"/>
    <property type="match status" value="1"/>
</dbReference>
<accession>A0A5C5FN94</accession>
<keyword evidence="3 7" id="KW-1133">Transmembrane helix</keyword>
<reference evidence="9 10" key="1">
    <citation type="submission" date="2019-03" db="EMBL/GenBank/DDBJ databases">
        <title>Rhodosporidium diobovatum UCD-FST 08-225 genome sequencing, assembly, and annotation.</title>
        <authorList>
            <person name="Fakankun I.U."/>
            <person name="Fristensky B."/>
            <person name="Levin D.B."/>
        </authorList>
    </citation>
    <scope>NUCLEOTIDE SEQUENCE [LARGE SCALE GENOMIC DNA]</scope>
    <source>
        <strain evidence="9 10">UCD-FST 08-225</strain>
    </source>
</reference>
<dbReference type="PANTHER" id="PTHR28304:SF2">
    <property type="entry name" value="PEROXISOMAL MEMBRANE PROTEIN PEX29"/>
    <property type="match status" value="1"/>
</dbReference>
<dbReference type="AlphaFoldDB" id="A0A5C5FN94"/>
<evidence type="ECO:0000313" key="9">
    <source>
        <dbReference type="EMBL" id="TNY18303.1"/>
    </source>
</evidence>
<dbReference type="Pfam" id="PF07716">
    <property type="entry name" value="bZIP_2"/>
    <property type="match status" value="1"/>
</dbReference>
<dbReference type="PANTHER" id="PTHR28304">
    <property type="entry name" value="PEROXISOMAL MEMBRANE PROTEIN PEX29"/>
    <property type="match status" value="1"/>
</dbReference>
<dbReference type="GO" id="GO:0005778">
    <property type="term" value="C:peroxisomal membrane"/>
    <property type="evidence" value="ECO:0007669"/>
    <property type="project" value="UniProtKB-ARBA"/>
</dbReference>
<evidence type="ECO:0000256" key="2">
    <source>
        <dbReference type="ARBA" id="ARBA00022692"/>
    </source>
</evidence>
<proteinExistence type="predicted"/>
<name>A0A5C5FN94_9BASI</name>
<dbReference type="GO" id="GO:0003700">
    <property type="term" value="F:DNA-binding transcription factor activity"/>
    <property type="evidence" value="ECO:0007669"/>
    <property type="project" value="InterPro"/>
</dbReference>
<dbReference type="SUPFAM" id="SSF57959">
    <property type="entry name" value="Leucine zipper domain"/>
    <property type="match status" value="1"/>
</dbReference>
<dbReference type="InterPro" id="IPR052816">
    <property type="entry name" value="Peroxisomal_Membrane_PEX28-32"/>
</dbReference>
<feature type="region of interest" description="Disordered" evidence="6">
    <location>
        <begin position="533"/>
        <end position="552"/>
    </location>
</feature>
<evidence type="ECO:0000256" key="7">
    <source>
        <dbReference type="SAM" id="Phobius"/>
    </source>
</evidence>
<evidence type="ECO:0000256" key="3">
    <source>
        <dbReference type="ARBA" id="ARBA00022989"/>
    </source>
</evidence>
<keyword evidence="10" id="KW-1185">Reference proteome</keyword>
<dbReference type="EMBL" id="SOZI01000145">
    <property type="protein sequence ID" value="TNY18303.1"/>
    <property type="molecule type" value="Genomic_DNA"/>
</dbReference>
<feature type="transmembrane region" description="Helical" evidence="7">
    <location>
        <begin position="598"/>
        <end position="617"/>
    </location>
</feature>
<sequence length="784" mass="83798">MNEYTHLFQSEPSAKGAFDEAAADLTAFLDFSSYSATAADSIVVPEVTSQQAPGAPMGALRPVDDSLLDSPLDLELSPASSFASSISGSPFDLAVDFTSPMLSSFESPLLESFSLASSSSVAGEYPSLFAPAPGADFLASSSFAMATEPQWTPQDIQLPALPQVGGTGLPLPTSSPMMEDVKPVITSSSSSPPVLARNDSALFDTFTAVPVAAQAAWSTPAPAPAPRKSVAQLRKEAAQAMPEQSFKKDKFTGVRNTRKPMIDLDAPTLPKNYLTESATSKKRGGSAKYAASIVNKRQRSTASATPGPELPQTRPDPIDAEALDEEQLTAIEMKRRSNTLAARKSRMRKAQHIADMQDEIARLQSLNETLQAELAAARAGCTCPPADAERRRRGGLPAASSALLRPLQMSSASSSAAAAPSDKSLLPSLRLGSLDELLVGAVLKAGGPSTVQGSKEALSLGSTTVNFRRFVQKSGPIFVAQDAVEAVLRWEDPAKTVFFASAWALLCYWPSLVIFVPNLVLVAVLLSTYHAKRAAGPPPDSQEGPTPLAKDPPGEMSVDYLSNLQNIQIMMGRVADLSDALRSTVPLLTWRDERLTRALLQLAVVSSLALAFIAPLIPWRLVFLVLGEGAFLLSHPLAQTFLADATARLQTPQARKARQQATRRLLEDDALRDDELDLEVVEVQRLEVESRAPGASVAGAKEGEVWGNEAIVGGELPTGFRWLGEWEDAAPADGAVDADGWTYIHLDGTRTSTPFVLQGDKATAVWAQSRRRRLTRRAIRNPLL</sequence>
<dbReference type="STRING" id="5288.A0A5C5FN94"/>
<keyword evidence="5" id="KW-0175">Coiled coil</keyword>
<evidence type="ECO:0000256" key="4">
    <source>
        <dbReference type="ARBA" id="ARBA00023136"/>
    </source>
</evidence>
<gene>
    <name evidence="9" type="ORF">DMC30DRAFT_355706</name>
</gene>
<dbReference type="OrthoDB" id="74314at2759"/>
<evidence type="ECO:0000256" key="1">
    <source>
        <dbReference type="ARBA" id="ARBA00004141"/>
    </source>
</evidence>
<dbReference type="CDD" id="cd12193">
    <property type="entry name" value="bZIP_GCN4"/>
    <property type="match status" value="1"/>
</dbReference>
<evidence type="ECO:0000256" key="5">
    <source>
        <dbReference type="SAM" id="Coils"/>
    </source>
</evidence>
<keyword evidence="2 7" id="KW-0812">Transmembrane</keyword>
<dbReference type="InterPro" id="IPR046347">
    <property type="entry name" value="bZIP_sf"/>
</dbReference>
<protein>
    <submittedName>
        <fullName evidence="9">Proteophosphoglycan ppg4</fullName>
    </submittedName>
</protein>
<organism evidence="9 10">
    <name type="scientific">Rhodotorula diobovata</name>
    <dbReference type="NCBI Taxonomy" id="5288"/>
    <lineage>
        <taxon>Eukaryota</taxon>
        <taxon>Fungi</taxon>
        <taxon>Dikarya</taxon>
        <taxon>Basidiomycota</taxon>
        <taxon>Pucciniomycotina</taxon>
        <taxon>Microbotryomycetes</taxon>
        <taxon>Sporidiobolales</taxon>
        <taxon>Sporidiobolaceae</taxon>
        <taxon>Rhodotorula</taxon>
    </lineage>
</organism>
<feature type="coiled-coil region" evidence="5">
    <location>
        <begin position="353"/>
        <end position="380"/>
    </location>
</feature>
<dbReference type="Gene3D" id="3.30.160.60">
    <property type="entry name" value="Classic Zinc Finger"/>
    <property type="match status" value="1"/>
</dbReference>
<dbReference type="GO" id="GO:0007031">
    <property type="term" value="P:peroxisome organization"/>
    <property type="evidence" value="ECO:0007669"/>
    <property type="project" value="UniProtKB-ARBA"/>
</dbReference>
<evidence type="ECO:0000256" key="6">
    <source>
        <dbReference type="SAM" id="MobiDB-lite"/>
    </source>
</evidence>
<comment type="subcellular location">
    <subcellularLocation>
        <location evidence="1">Membrane</location>
        <topology evidence="1">Multi-pass membrane protein</topology>
    </subcellularLocation>
</comment>